<sequence>MGEQMPRAEAGLILSPGDLAARGHSADGIAALVRRGELIRVRRGAYAYPEPAASPEAQHRLAVRAALAHVGNDACASHISAAVLHGLPVWRGDLWRVHLTKHREHGGRIRPGQVMHASVLREDEVITVAGMRVTSLARTVVDLARRYPGALAVAAGDAALARGLSGDELDAALDRAAGWRGIVGARRICGLLDGRSESPGESVSRLIFHDAGLPAPVLQHKITDGSATVAIVDFYWPQWRHTGEFDGMIKYGRLRRPGEDVSAVVIREKVREDAVRDLGYGMTRWITTDLDERWPLIERLRRRLRGDLAS</sequence>
<dbReference type="Pfam" id="PF13338">
    <property type="entry name" value="AbiEi_4"/>
    <property type="match status" value="1"/>
</dbReference>
<dbReference type="Proteomes" id="UP000527616">
    <property type="component" value="Unassembled WGS sequence"/>
</dbReference>
<feature type="domain" description="AbiEi antitoxin N-terminal" evidence="1">
    <location>
        <begin position="13"/>
        <end position="49"/>
    </location>
</feature>
<dbReference type="InterPro" id="IPR025159">
    <property type="entry name" value="AbiEi_N"/>
</dbReference>
<organism evidence="2 3">
    <name type="scientific">Naumannella cuiyingiana</name>
    <dbReference type="NCBI Taxonomy" id="1347891"/>
    <lineage>
        <taxon>Bacteria</taxon>
        <taxon>Bacillati</taxon>
        <taxon>Actinomycetota</taxon>
        <taxon>Actinomycetes</taxon>
        <taxon>Propionibacteriales</taxon>
        <taxon>Propionibacteriaceae</taxon>
        <taxon>Naumannella</taxon>
    </lineage>
</organism>
<dbReference type="RefSeq" id="WP_218843907.1">
    <property type="nucleotide sequence ID" value="NZ_JACBZS010000001.1"/>
</dbReference>
<comment type="caution">
    <text evidence="2">The sequence shown here is derived from an EMBL/GenBank/DDBJ whole genome shotgun (WGS) entry which is preliminary data.</text>
</comment>
<proteinExistence type="predicted"/>
<evidence type="ECO:0000259" key="1">
    <source>
        <dbReference type="Pfam" id="PF13338"/>
    </source>
</evidence>
<evidence type="ECO:0000313" key="2">
    <source>
        <dbReference type="EMBL" id="NYI72666.1"/>
    </source>
</evidence>
<dbReference type="AlphaFoldDB" id="A0A7Z0IMI8"/>
<protein>
    <recommendedName>
        <fullName evidence="1">AbiEi antitoxin N-terminal domain-containing protein</fullName>
    </recommendedName>
</protein>
<dbReference type="EMBL" id="JACBZS010000001">
    <property type="protein sequence ID" value="NYI72666.1"/>
    <property type="molecule type" value="Genomic_DNA"/>
</dbReference>
<evidence type="ECO:0000313" key="3">
    <source>
        <dbReference type="Proteomes" id="UP000527616"/>
    </source>
</evidence>
<gene>
    <name evidence="2" type="ORF">GGQ54_003226</name>
</gene>
<keyword evidence="3" id="KW-1185">Reference proteome</keyword>
<accession>A0A7Z0IMI8</accession>
<reference evidence="2 3" key="1">
    <citation type="submission" date="2020-07" db="EMBL/GenBank/DDBJ databases">
        <title>Sequencing the genomes of 1000 actinobacteria strains.</title>
        <authorList>
            <person name="Klenk H.-P."/>
        </authorList>
    </citation>
    <scope>NUCLEOTIDE SEQUENCE [LARGE SCALE GENOMIC DNA]</scope>
    <source>
        <strain evidence="2 3">DSM 103164</strain>
    </source>
</reference>
<name>A0A7Z0IMI8_9ACTN</name>